<evidence type="ECO:0000256" key="1">
    <source>
        <dbReference type="SAM" id="Phobius"/>
    </source>
</evidence>
<feature type="transmembrane region" description="Helical" evidence="1">
    <location>
        <begin position="12"/>
        <end position="30"/>
    </location>
</feature>
<keyword evidence="3" id="KW-1185">Reference proteome</keyword>
<organism evidence="2 3">
    <name type="scientific">Arabis nemorensis</name>
    <dbReference type="NCBI Taxonomy" id="586526"/>
    <lineage>
        <taxon>Eukaryota</taxon>
        <taxon>Viridiplantae</taxon>
        <taxon>Streptophyta</taxon>
        <taxon>Embryophyta</taxon>
        <taxon>Tracheophyta</taxon>
        <taxon>Spermatophyta</taxon>
        <taxon>Magnoliopsida</taxon>
        <taxon>eudicotyledons</taxon>
        <taxon>Gunneridae</taxon>
        <taxon>Pentapetalae</taxon>
        <taxon>rosids</taxon>
        <taxon>malvids</taxon>
        <taxon>Brassicales</taxon>
        <taxon>Brassicaceae</taxon>
        <taxon>Arabideae</taxon>
        <taxon>Arabis</taxon>
    </lineage>
</organism>
<proteinExistence type="predicted"/>
<protein>
    <submittedName>
        <fullName evidence="2">Uncharacterized protein</fullName>
    </submittedName>
</protein>
<dbReference type="Proteomes" id="UP000489600">
    <property type="component" value="Unassembled WGS sequence"/>
</dbReference>
<reference evidence="2" key="1">
    <citation type="submission" date="2019-07" db="EMBL/GenBank/DDBJ databases">
        <authorList>
            <person name="Dittberner H."/>
        </authorList>
    </citation>
    <scope>NUCLEOTIDE SEQUENCE [LARGE SCALE GENOMIC DNA]</scope>
</reference>
<evidence type="ECO:0000313" key="2">
    <source>
        <dbReference type="EMBL" id="VVA94907.1"/>
    </source>
</evidence>
<keyword evidence="1" id="KW-0472">Membrane</keyword>
<sequence length="84" mass="9606">MEVTLEELRVAIYVIGIPLAMLIGGIWFAVDLYRELLLEKDHTSSSEVRNCNCNHNPDYLEDLEKALSKTKGKHIITIYTNVKD</sequence>
<evidence type="ECO:0000313" key="3">
    <source>
        <dbReference type="Proteomes" id="UP000489600"/>
    </source>
</evidence>
<dbReference type="AlphaFoldDB" id="A0A565AZW2"/>
<comment type="caution">
    <text evidence="2">The sequence shown here is derived from an EMBL/GenBank/DDBJ whole genome shotgun (WGS) entry which is preliminary data.</text>
</comment>
<keyword evidence="1" id="KW-0812">Transmembrane</keyword>
<name>A0A565AZW2_9BRAS</name>
<gene>
    <name evidence="2" type="ORF">ANE_LOCUS5352</name>
</gene>
<keyword evidence="1" id="KW-1133">Transmembrane helix</keyword>
<dbReference type="EMBL" id="CABITT030000002">
    <property type="protein sequence ID" value="VVA94907.1"/>
    <property type="molecule type" value="Genomic_DNA"/>
</dbReference>
<accession>A0A565AZW2</accession>